<dbReference type="HOGENOM" id="CLU_1174527_0_0_10"/>
<name>A0A0F5J7G9_9BACT</name>
<dbReference type="AlphaFoldDB" id="A0A0F5J7G9"/>
<organism evidence="2 3">
    <name type="scientific">Parabacteroides goldsteinii DSM 19448 = WAL 12034</name>
    <dbReference type="NCBI Taxonomy" id="927665"/>
    <lineage>
        <taxon>Bacteria</taxon>
        <taxon>Pseudomonadati</taxon>
        <taxon>Bacteroidota</taxon>
        <taxon>Bacteroidia</taxon>
        <taxon>Bacteroidales</taxon>
        <taxon>Tannerellaceae</taxon>
        <taxon>Parabacteroides</taxon>
    </lineage>
</organism>
<dbReference type="Proteomes" id="UP000033047">
    <property type="component" value="Unassembled WGS sequence"/>
</dbReference>
<dbReference type="PATRIC" id="fig|927665.4.peg.3482"/>
<reference evidence="2 3" key="1">
    <citation type="submission" date="2013-04" db="EMBL/GenBank/DDBJ databases">
        <title>The Genome Sequence of Parabacteroides goldsteinii DSM 19448.</title>
        <authorList>
            <consortium name="The Broad Institute Genomics Platform"/>
            <person name="Earl A."/>
            <person name="Ward D."/>
            <person name="Feldgarden M."/>
            <person name="Gevers D."/>
            <person name="Martens E."/>
            <person name="Sakamoto M."/>
            <person name="Benno Y."/>
            <person name="Song Y."/>
            <person name="Liu C."/>
            <person name="Lee J."/>
            <person name="Bolanos M."/>
            <person name="Vaisanen M.L."/>
            <person name="Finegold S.M."/>
            <person name="Walker B."/>
            <person name="Young S."/>
            <person name="Zeng Q."/>
            <person name="Gargeya S."/>
            <person name="Fitzgerald M."/>
            <person name="Haas B."/>
            <person name="Abouelleil A."/>
            <person name="Allen A.W."/>
            <person name="Alvarado L."/>
            <person name="Arachchi H.M."/>
            <person name="Berlin A.M."/>
            <person name="Chapman S.B."/>
            <person name="Gainer-Dewar J."/>
            <person name="Goldberg J."/>
            <person name="Griggs A."/>
            <person name="Gujja S."/>
            <person name="Hansen M."/>
            <person name="Howarth C."/>
            <person name="Imamovic A."/>
            <person name="Ireland A."/>
            <person name="Larimer J."/>
            <person name="McCowan C."/>
            <person name="Murphy C."/>
            <person name="Pearson M."/>
            <person name="Poon T.W."/>
            <person name="Priest M."/>
            <person name="Roberts A."/>
            <person name="Saif S."/>
            <person name="Shea T."/>
            <person name="Sisk P."/>
            <person name="Sykes S."/>
            <person name="Wortman J."/>
            <person name="Nusbaum C."/>
            <person name="Birren B."/>
        </authorList>
    </citation>
    <scope>NUCLEOTIDE SEQUENCE [LARGE SCALE GENOMIC DNA]</scope>
    <source>
        <strain evidence="2 3">DSM 19448</strain>
    </source>
</reference>
<dbReference type="InterPro" id="IPR011250">
    <property type="entry name" value="OMP/PagP_B-barrel"/>
</dbReference>
<proteinExistence type="predicted"/>
<feature type="signal peptide" evidence="1">
    <location>
        <begin position="1"/>
        <end position="20"/>
    </location>
</feature>
<protein>
    <submittedName>
        <fullName evidence="2">Uncharacterized protein</fullName>
    </submittedName>
</protein>
<keyword evidence="1" id="KW-0732">Signal</keyword>
<dbReference type="RefSeq" id="WP_046146876.1">
    <property type="nucleotide sequence ID" value="NZ_KQ033913.1"/>
</dbReference>
<feature type="chain" id="PRO_5002488713" evidence="1">
    <location>
        <begin position="21"/>
        <end position="232"/>
    </location>
</feature>
<dbReference type="SUPFAM" id="SSF56925">
    <property type="entry name" value="OMPA-like"/>
    <property type="match status" value="1"/>
</dbReference>
<dbReference type="STRING" id="927665.HMPREF1535_03389"/>
<comment type="caution">
    <text evidence="2">The sequence shown here is derived from an EMBL/GenBank/DDBJ whole genome shotgun (WGS) entry which is preliminary data.</text>
</comment>
<evidence type="ECO:0000256" key="1">
    <source>
        <dbReference type="SAM" id="SignalP"/>
    </source>
</evidence>
<gene>
    <name evidence="2" type="ORF">HMPREF1535_03389</name>
</gene>
<sequence>MIRIYIITIICLLATLSLQAQELTLEYNVGFATYKMGDMKSLLDEAKPSLNHVKTTDNFSGYITHQAKLGLEWRKLHQAGLLLDFMNTVGNKGVSDYSASYNFTIRTKGVRLGGFYRFALPDFSECIVRPYLQFSTGVVFNNGTVEEEVTLAERPKEIIDSESLDGTNFFIEPAVGAKIRIHKKLALNINVGYEFDLTKRFRNKGQSLTIAPDWSGLRLQGGIIYYIPLTSK</sequence>
<evidence type="ECO:0000313" key="2">
    <source>
        <dbReference type="EMBL" id="KKB53836.1"/>
    </source>
</evidence>
<accession>A0A0F5J7G9</accession>
<evidence type="ECO:0000313" key="3">
    <source>
        <dbReference type="Proteomes" id="UP000033047"/>
    </source>
</evidence>
<dbReference type="EMBL" id="AQHV01000014">
    <property type="protein sequence ID" value="KKB53836.1"/>
    <property type="molecule type" value="Genomic_DNA"/>
</dbReference>